<gene>
    <name evidence="2" type="ORF">Mal52_43030</name>
</gene>
<dbReference type="OrthoDB" id="291621at2"/>
<evidence type="ECO:0000313" key="3">
    <source>
        <dbReference type="Proteomes" id="UP000319383"/>
    </source>
</evidence>
<protein>
    <submittedName>
        <fullName evidence="2">BON domain protein</fullName>
    </submittedName>
</protein>
<dbReference type="Proteomes" id="UP000319383">
    <property type="component" value="Chromosome"/>
</dbReference>
<evidence type="ECO:0000313" key="2">
    <source>
        <dbReference type="EMBL" id="QDU45807.1"/>
    </source>
</evidence>
<dbReference type="PROSITE" id="PS50914">
    <property type="entry name" value="BON"/>
    <property type="match status" value="1"/>
</dbReference>
<dbReference type="EMBL" id="CP036276">
    <property type="protein sequence ID" value="QDU45807.1"/>
    <property type="molecule type" value="Genomic_DNA"/>
</dbReference>
<dbReference type="KEGG" id="sdyn:Mal52_43030"/>
<dbReference type="AlphaFoldDB" id="A0A517ZTJ7"/>
<accession>A0A517ZTJ7</accession>
<name>A0A517ZTJ7_9PLAN</name>
<sequence>MPGLVREDRKRNRLNSRDAEIEESVLENLRATSISFGESIACQCQDGRLVLTGTLPSYYHKQLAQEIAGQVEGVRVVINQIQVDFAKSSRPR</sequence>
<reference evidence="2 3" key="1">
    <citation type="submission" date="2019-02" db="EMBL/GenBank/DDBJ databases">
        <title>Deep-cultivation of Planctomycetes and their phenomic and genomic characterization uncovers novel biology.</title>
        <authorList>
            <person name="Wiegand S."/>
            <person name="Jogler M."/>
            <person name="Boedeker C."/>
            <person name="Pinto D."/>
            <person name="Vollmers J."/>
            <person name="Rivas-Marin E."/>
            <person name="Kohn T."/>
            <person name="Peeters S.H."/>
            <person name="Heuer A."/>
            <person name="Rast P."/>
            <person name="Oberbeckmann S."/>
            <person name="Bunk B."/>
            <person name="Jeske O."/>
            <person name="Meyerdierks A."/>
            <person name="Storesund J.E."/>
            <person name="Kallscheuer N."/>
            <person name="Luecker S."/>
            <person name="Lage O.M."/>
            <person name="Pohl T."/>
            <person name="Merkel B.J."/>
            <person name="Hornburger P."/>
            <person name="Mueller R.-W."/>
            <person name="Bruemmer F."/>
            <person name="Labrenz M."/>
            <person name="Spormann A.M."/>
            <person name="Op den Camp H."/>
            <person name="Overmann J."/>
            <person name="Amann R."/>
            <person name="Jetten M.S.M."/>
            <person name="Mascher T."/>
            <person name="Medema M.H."/>
            <person name="Devos D.P."/>
            <person name="Kaster A.-K."/>
            <person name="Ovreas L."/>
            <person name="Rohde M."/>
            <person name="Galperin M.Y."/>
            <person name="Jogler C."/>
        </authorList>
    </citation>
    <scope>NUCLEOTIDE SEQUENCE [LARGE SCALE GENOMIC DNA]</scope>
    <source>
        <strain evidence="2 3">Mal52</strain>
    </source>
</reference>
<organism evidence="2 3">
    <name type="scientific">Symmachiella dynata</name>
    <dbReference type="NCBI Taxonomy" id="2527995"/>
    <lineage>
        <taxon>Bacteria</taxon>
        <taxon>Pseudomonadati</taxon>
        <taxon>Planctomycetota</taxon>
        <taxon>Planctomycetia</taxon>
        <taxon>Planctomycetales</taxon>
        <taxon>Planctomycetaceae</taxon>
        <taxon>Symmachiella</taxon>
    </lineage>
</organism>
<keyword evidence="3" id="KW-1185">Reference proteome</keyword>
<dbReference type="Gene3D" id="3.30.1340.30">
    <property type="match status" value="1"/>
</dbReference>
<proteinExistence type="predicted"/>
<evidence type="ECO:0000259" key="1">
    <source>
        <dbReference type="PROSITE" id="PS50914"/>
    </source>
</evidence>
<dbReference type="Pfam" id="PF04972">
    <property type="entry name" value="BON"/>
    <property type="match status" value="1"/>
</dbReference>
<feature type="domain" description="BON" evidence="1">
    <location>
        <begin position="17"/>
        <end position="85"/>
    </location>
</feature>
<dbReference type="InterPro" id="IPR007055">
    <property type="entry name" value="BON_dom"/>
</dbReference>